<reference evidence="9" key="2">
    <citation type="submission" date="2021-03" db="EMBL/GenBank/DDBJ databases">
        <authorList>
            <person name="Artuso I."/>
            <person name="Turrini P."/>
            <person name="Pirolo M."/>
            <person name="Lugli G.A."/>
            <person name="Ventura M."/>
            <person name="Visca P."/>
        </authorList>
    </citation>
    <scope>NUCLEOTIDE SEQUENCE</scope>
    <source>
        <strain evidence="9">LMG 26462</strain>
    </source>
</reference>
<dbReference type="Proteomes" id="UP001138921">
    <property type="component" value="Unassembled WGS sequence"/>
</dbReference>
<evidence type="ECO:0000256" key="3">
    <source>
        <dbReference type="ARBA" id="ARBA00022692"/>
    </source>
</evidence>
<reference evidence="9" key="1">
    <citation type="journal article" date="2021" name="Microorganisms">
        <title>Phylogenomic Reconstruction and Metabolic Potential of the Genus Aminobacter.</title>
        <authorList>
            <person name="Artuso I."/>
            <person name="Turrini P."/>
            <person name="Pirolo M."/>
            <person name="Lugli G.A."/>
            <person name="Ventura M."/>
            <person name="Visca P."/>
        </authorList>
    </citation>
    <scope>NUCLEOTIDE SEQUENCE</scope>
    <source>
        <strain evidence="9">LMG 26462</strain>
    </source>
</reference>
<name>A0A9X1D5D1_9HYPH</name>
<feature type="transmembrane region" description="Helical" evidence="7">
    <location>
        <begin position="200"/>
        <end position="221"/>
    </location>
</feature>
<organism evidence="9 10">
    <name type="scientific">Aminobacter anthyllidis</name>
    <dbReference type="NCBI Taxonomy" id="1035067"/>
    <lineage>
        <taxon>Bacteria</taxon>
        <taxon>Pseudomonadati</taxon>
        <taxon>Pseudomonadota</taxon>
        <taxon>Alphaproteobacteria</taxon>
        <taxon>Hyphomicrobiales</taxon>
        <taxon>Phyllobacteriaceae</taxon>
        <taxon>Aminobacter</taxon>
    </lineage>
</organism>
<evidence type="ECO:0000256" key="5">
    <source>
        <dbReference type="ARBA" id="ARBA00022989"/>
    </source>
</evidence>
<dbReference type="EMBL" id="JAFLWW010000003">
    <property type="protein sequence ID" value="MBT1155851.1"/>
    <property type="molecule type" value="Genomic_DNA"/>
</dbReference>
<evidence type="ECO:0000256" key="1">
    <source>
        <dbReference type="ARBA" id="ARBA00004141"/>
    </source>
</evidence>
<gene>
    <name evidence="9" type="ORF">J1C56_09635</name>
</gene>
<dbReference type="PANTHER" id="PTHR31272:SF4">
    <property type="entry name" value="CYTOCHROME C-TYPE BIOGENESIS PROTEIN HI_1454-RELATED"/>
    <property type="match status" value="1"/>
</dbReference>
<keyword evidence="10" id="KW-1185">Reference proteome</keyword>
<comment type="caution">
    <text evidence="9">The sequence shown here is derived from an EMBL/GenBank/DDBJ whole genome shotgun (WGS) entry which is preliminary data.</text>
</comment>
<dbReference type="AlphaFoldDB" id="A0A9X1D5D1"/>
<evidence type="ECO:0000256" key="6">
    <source>
        <dbReference type="ARBA" id="ARBA00023136"/>
    </source>
</evidence>
<evidence type="ECO:0000313" key="10">
    <source>
        <dbReference type="Proteomes" id="UP001138921"/>
    </source>
</evidence>
<keyword evidence="4" id="KW-0201">Cytochrome c-type biogenesis</keyword>
<protein>
    <submittedName>
        <fullName evidence="9">Cytochrome c biogenesis protein CcdA</fullName>
    </submittedName>
</protein>
<keyword evidence="5 7" id="KW-1133">Transmembrane helix</keyword>
<evidence type="ECO:0000256" key="4">
    <source>
        <dbReference type="ARBA" id="ARBA00022748"/>
    </source>
</evidence>
<dbReference type="InterPro" id="IPR003834">
    <property type="entry name" value="Cyt_c_assmbl_TM_dom"/>
</dbReference>
<comment type="subcellular location">
    <subcellularLocation>
        <location evidence="1">Membrane</location>
        <topology evidence="1">Multi-pass membrane protein</topology>
    </subcellularLocation>
</comment>
<feature type="transmembrane region" description="Helical" evidence="7">
    <location>
        <begin position="55"/>
        <end position="81"/>
    </location>
</feature>
<dbReference type="GO" id="GO:0016020">
    <property type="term" value="C:membrane"/>
    <property type="evidence" value="ECO:0007669"/>
    <property type="project" value="UniProtKB-SubCell"/>
</dbReference>
<keyword evidence="3 7" id="KW-0812">Transmembrane</keyword>
<sequence length="243" mass="25305">MMLIEMSAVGLATAVVAGAISFVSPCVLPLVPGYLSFVSSGIDPASTRMIDRLRVAWPALFFVLGFTTVFVMLGLGAQALGGLLLRYSFEANLIGGLLVAAFGLIMTGLVRLPFLMQEFRTMGPTSVSGPTGAYLLGLAFAFGWTPCIGPVLGSILTVSALSAGSGAILLAAYGLGLGVPFLVVALTFGHFAGSLKRLRYVGHILNVVAGSIMIVMGVLMMTGRLQLIAFWLLERFPGLGTIG</sequence>
<dbReference type="PANTHER" id="PTHR31272">
    <property type="entry name" value="CYTOCHROME C-TYPE BIOGENESIS PROTEIN HI_1454-RELATED"/>
    <property type="match status" value="1"/>
</dbReference>
<evidence type="ECO:0000259" key="8">
    <source>
        <dbReference type="Pfam" id="PF02683"/>
    </source>
</evidence>
<comment type="similarity">
    <text evidence="2">Belongs to the DsbD family.</text>
</comment>
<dbReference type="Pfam" id="PF02683">
    <property type="entry name" value="DsbD_TM"/>
    <property type="match status" value="1"/>
</dbReference>
<feature type="transmembrane region" description="Helical" evidence="7">
    <location>
        <begin position="168"/>
        <end position="188"/>
    </location>
</feature>
<evidence type="ECO:0000256" key="2">
    <source>
        <dbReference type="ARBA" id="ARBA00006143"/>
    </source>
</evidence>
<dbReference type="GO" id="GO:0017004">
    <property type="term" value="P:cytochrome complex assembly"/>
    <property type="evidence" value="ECO:0007669"/>
    <property type="project" value="UniProtKB-KW"/>
</dbReference>
<feature type="transmembrane region" description="Helical" evidence="7">
    <location>
        <begin position="93"/>
        <end position="114"/>
    </location>
</feature>
<feature type="domain" description="Cytochrome C biogenesis protein transmembrane" evidence="8">
    <location>
        <begin position="11"/>
        <end position="193"/>
    </location>
</feature>
<dbReference type="RefSeq" id="WP_214388393.1">
    <property type="nucleotide sequence ID" value="NZ_JAFLWW010000003.1"/>
</dbReference>
<evidence type="ECO:0000256" key="7">
    <source>
        <dbReference type="SAM" id="Phobius"/>
    </source>
</evidence>
<dbReference type="InterPro" id="IPR051790">
    <property type="entry name" value="Cytochrome_c-biogenesis_DsbD"/>
</dbReference>
<accession>A0A9X1D5D1</accession>
<keyword evidence="6 7" id="KW-0472">Membrane</keyword>
<feature type="transmembrane region" description="Helical" evidence="7">
    <location>
        <begin position="134"/>
        <end position="156"/>
    </location>
</feature>
<evidence type="ECO:0000313" key="9">
    <source>
        <dbReference type="EMBL" id="MBT1155851.1"/>
    </source>
</evidence>
<proteinExistence type="inferred from homology"/>